<organism evidence="2 3">
    <name type="scientific">Ornithinibacillus caprae</name>
    <dbReference type="NCBI Taxonomy" id="2678566"/>
    <lineage>
        <taxon>Bacteria</taxon>
        <taxon>Bacillati</taxon>
        <taxon>Bacillota</taxon>
        <taxon>Bacilli</taxon>
        <taxon>Bacillales</taxon>
        <taxon>Bacillaceae</taxon>
        <taxon>Ornithinibacillus</taxon>
    </lineage>
</organism>
<comment type="caution">
    <text evidence="2">The sequence shown here is derived from an EMBL/GenBank/DDBJ whole genome shotgun (WGS) entry which is preliminary data.</text>
</comment>
<reference evidence="2 3" key="1">
    <citation type="submission" date="2019-11" db="EMBL/GenBank/DDBJ databases">
        <authorList>
            <person name="Li X."/>
        </authorList>
    </citation>
    <scope>NUCLEOTIDE SEQUENCE [LARGE SCALE GENOMIC DNA]</scope>
    <source>
        <strain evidence="2 3">L9</strain>
    </source>
</reference>
<dbReference type="EMBL" id="WOCA01000006">
    <property type="protein sequence ID" value="MUK88546.1"/>
    <property type="molecule type" value="Genomic_DNA"/>
</dbReference>
<sequence>MTYYYQPGVPMYYGNQGIPYTNVPYQGWSQFPQQQKVKGGNKNKGNVCAYAPDQPVTYNKLNILHWPSDDYKKPHPKGFSHTLHTQQTLGQYVPHR</sequence>
<feature type="region of interest" description="Disordered" evidence="1">
    <location>
        <begin position="72"/>
        <end position="96"/>
    </location>
</feature>
<accession>A0A6N8FIN9</accession>
<dbReference type="AlphaFoldDB" id="A0A6N8FIN9"/>
<proteinExistence type="predicted"/>
<dbReference type="RefSeq" id="WP_155668538.1">
    <property type="nucleotide sequence ID" value="NZ_WOCA01000006.1"/>
</dbReference>
<evidence type="ECO:0000256" key="1">
    <source>
        <dbReference type="SAM" id="MobiDB-lite"/>
    </source>
</evidence>
<dbReference type="Proteomes" id="UP000469125">
    <property type="component" value="Unassembled WGS sequence"/>
</dbReference>
<evidence type="ECO:0000313" key="3">
    <source>
        <dbReference type="Proteomes" id="UP000469125"/>
    </source>
</evidence>
<evidence type="ECO:0000313" key="2">
    <source>
        <dbReference type="EMBL" id="MUK88546.1"/>
    </source>
</evidence>
<name>A0A6N8FIN9_9BACI</name>
<gene>
    <name evidence="2" type="ORF">GMD78_09105</name>
</gene>
<keyword evidence="3" id="KW-1185">Reference proteome</keyword>
<protein>
    <submittedName>
        <fullName evidence="2">Uncharacterized protein</fullName>
    </submittedName>
</protein>